<dbReference type="Pfam" id="PF13306">
    <property type="entry name" value="LRR_5"/>
    <property type="match status" value="1"/>
</dbReference>
<comment type="caution">
    <text evidence="5">The sequence shown here is derived from an EMBL/GenBank/DDBJ whole genome shotgun (WGS) entry which is preliminary data.</text>
</comment>
<dbReference type="SUPFAM" id="SSF52058">
    <property type="entry name" value="L domain-like"/>
    <property type="match status" value="4"/>
</dbReference>
<keyword evidence="2" id="KW-0677">Repeat</keyword>
<dbReference type="InterPro" id="IPR057135">
    <property type="entry name" value="At4g27190-like_LRR"/>
</dbReference>
<dbReference type="InterPro" id="IPR003591">
    <property type="entry name" value="Leu-rich_rpt_typical-subtyp"/>
</dbReference>
<feature type="domain" description="NB-ARC" evidence="3">
    <location>
        <begin position="1"/>
        <end position="163"/>
    </location>
</feature>
<dbReference type="InterPro" id="IPR032675">
    <property type="entry name" value="LRR_dom_sf"/>
</dbReference>
<dbReference type="Pfam" id="PF13855">
    <property type="entry name" value="LRR_8"/>
    <property type="match status" value="1"/>
</dbReference>
<dbReference type="InterPro" id="IPR027417">
    <property type="entry name" value="P-loop_NTPase"/>
</dbReference>
<dbReference type="Gene3D" id="3.40.50.300">
    <property type="entry name" value="P-loop containing nucleotide triphosphate hydrolases"/>
    <property type="match status" value="1"/>
</dbReference>
<dbReference type="PANTHER" id="PTHR47186:SF20">
    <property type="entry name" value="DISEASE RESISTANCE PROTEIN RPS5-LIKE"/>
    <property type="match status" value="1"/>
</dbReference>
<evidence type="ECO:0000256" key="1">
    <source>
        <dbReference type="ARBA" id="ARBA00022614"/>
    </source>
</evidence>
<evidence type="ECO:0000259" key="3">
    <source>
        <dbReference type="Pfam" id="PF00931"/>
    </source>
</evidence>
<dbReference type="GO" id="GO:0043531">
    <property type="term" value="F:ADP binding"/>
    <property type="evidence" value="ECO:0007669"/>
    <property type="project" value="InterPro"/>
</dbReference>
<dbReference type="Pfam" id="PF23247">
    <property type="entry name" value="LRR_RPS2"/>
    <property type="match status" value="1"/>
</dbReference>
<organism evidence="5 6">
    <name type="scientific">Thalictrum thalictroides</name>
    <name type="common">Rue-anemone</name>
    <name type="synonym">Anemone thalictroides</name>
    <dbReference type="NCBI Taxonomy" id="46969"/>
    <lineage>
        <taxon>Eukaryota</taxon>
        <taxon>Viridiplantae</taxon>
        <taxon>Streptophyta</taxon>
        <taxon>Embryophyta</taxon>
        <taxon>Tracheophyta</taxon>
        <taxon>Spermatophyta</taxon>
        <taxon>Magnoliopsida</taxon>
        <taxon>Ranunculales</taxon>
        <taxon>Ranunculaceae</taxon>
        <taxon>Thalictroideae</taxon>
        <taxon>Thalictrum</taxon>
    </lineage>
</organism>
<dbReference type="SMART" id="SM00369">
    <property type="entry name" value="LRR_TYP"/>
    <property type="match status" value="4"/>
</dbReference>
<dbReference type="PRINTS" id="PR00364">
    <property type="entry name" value="DISEASERSIST"/>
</dbReference>
<dbReference type="EMBL" id="JABWDY010038994">
    <property type="protein sequence ID" value="KAF5179292.1"/>
    <property type="molecule type" value="Genomic_DNA"/>
</dbReference>
<dbReference type="InterPro" id="IPR002182">
    <property type="entry name" value="NB-ARC"/>
</dbReference>
<reference evidence="5 6" key="1">
    <citation type="submission" date="2020-06" db="EMBL/GenBank/DDBJ databases">
        <title>Transcriptomic and genomic resources for Thalictrum thalictroides and T. hernandezii: Facilitating candidate gene discovery in an emerging model plant lineage.</title>
        <authorList>
            <person name="Arias T."/>
            <person name="Riano-Pachon D.M."/>
            <person name="Di Stilio V.S."/>
        </authorList>
    </citation>
    <scope>NUCLEOTIDE SEQUENCE [LARGE SCALE GENOMIC DNA]</scope>
    <source>
        <strain evidence="6">cv. WT478/WT964</strain>
        <tissue evidence="5">Leaves</tissue>
    </source>
</reference>
<dbReference type="PROSITE" id="PS51450">
    <property type="entry name" value="LRR"/>
    <property type="match status" value="1"/>
</dbReference>
<protein>
    <submittedName>
        <fullName evidence="5">Suppressor of npr1-1</fullName>
    </submittedName>
</protein>
<gene>
    <name evidence="5" type="ORF">FRX31_031121</name>
</gene>
<dbReference type="OrthoDB" id="122245at2759"/>
<proteinExistence type="predicted"/>
<dbReference type="PANTHER" id="PTHR47186">
    <property type="entry name" value="LEUCINE-RICH REPEAT-CONTAINING PROTEIN 57"/>
    <property type="match status" value="1"/>
</dbReference>
<dbReference type="Pfam" id="PF00931">
    <property type="entry name" value="NB-ARC"/>
    <property type="match status" value="1"/>
</dbReference>
<accession>A0A7J6V4G2</accession>
<keyword evidence="6" id="KW-1185">Reference proteome</keyword>
<name>A0A7J6V4G2_THATH</name>
<feature type="domain" description="Disease resistance protein At4g27190-like leucine-rich repeats" evidence="4">
    <location>
        <begin position="1166"/>
        <end position="1262"/>
    </location>
</feature>
<evidence type="ECO:0000259" key="4">
    <source>
        <dbReference type="Pfam" id="PF23247"/>
    </source>
</evidence>
<evidence type="ECO:0000256" key="2">
    <source>
        <dbReference type="ARBA" id="ARBA00022737"/>
    </source>
</evidence>
<dbReference type="SUPFAM" id="SSF52540">
    <property type="entry name" value="P-loop containing nucleoside triphosphate hydrolases"/>
    <property type="match status" value="1"/>
</dbReference>
<evidence type="ECO:0000313" key="6">
    <source>
        <dbReference type="Proteomes" id="UP000554482"/>
    </source>
</evidence>
<sequence length="1355" mass="154636">METIWKWFNDDRVRTIGIEGKTGMGKTWMARQLKDRAIAANLFDIVIWMDLNQKSFLECQEQIVHQLGLSISREPDEECYDIEDLTRAVALSLGKKRYLLVINDFNFKYEDTDLEDFGFSDSWQQNNSSKVLISGRKSYIHQIKKDKICRVERLDRDETWLLFLGITGLDMDSPQCIEIAQLLVNAFDGLPYAIVSFGGYVIELTKRVCNLLNSGKMEVIECFRFCTHLSAGTSIEVKDLIARLIVEVFDDCFSLEEAYERAHHILQELIECQILERSNETDVKVNSLVPYLNVYGSLQTSNMELQRSFVINEMLRLRRSFVMNEMFKSKDSDDAREREETTELLLIYGKEAYLPRCIPSDFFIHKMQKIETLAILNAGIVSLPESISKLKHLQMLIIRGCGSLKNLDQIRGLTNLKFLRVSGASSLKQITDDIFKNMYYLAKLDLSNSPLKKLPLSFSYLFHVKTIILQGCSQLVSIPSMEFLSRLSLLDLSGASALTSIPDMSYSSIVTLDLSGTLIESLPFPSKFDHLEQLFLRGCTKITTMPHPDGYFKLNVIDLSGATSFNEFQGQTLMFKSYSLSKIDLSGTLIAQVPPFVRFTKIPKLLLRNCVHLETMPHLAFKLEVLDLSGSIAFKNFHDAPLPDELRNLDLSRTQIGKLPVLSMHSAIVQLNLRECGLLEELPHLELQRLQVLDLSGSINFKTFKDDSFDKLRQLKTLNLSETQVVNLPTLSKCSELRQLILRKCLMLEEIPHLNTLEKLELLDLSGAISFKQFKDESFGKKEELHELNLSETGVVQIPSLSECHNLRKLILGGCSKLKILPNLEALSRLVVLDLSGAISLIKFHYQSIGLKYDYLQVLDLSGTHVSDLSFITGCIDLRRLSLRDCPNISTLPPLMELTRLEELDLSRTDTTELSFLSGCKSLCQLLLNDCSNIQALTHLKEHTRLDVLDLSGTKIEDFSLLSGFNNICELSLRGCFNLETLSFEGMHNLQKLDLSHNPIKLLPSFFSGLRNLRTLLLTDCSSLETLPHMEFLPKLEVLDLSCTKVREIPNGIPALTYLRFLKLQEENSLWEFHNGKSFEKFHFCLFAPKERIGENDIYLQGQQYSFKDIYYQTSHITSITEEPDKFFKICGFQTFPAGIKEVLLQVELLYLKKNNFLTRLSDLGAENVKNMRECWIENCDSMETVFYGEEVDKNAALGRCLQNLWVSKLHELKSLFRGVVQQQSFTLLKHLYIECCPSLITVFSSHLELKYLEVLKIKLCDKIEGIYGETVLGEETLPKLKTLILLKLPELQSICGGVLPSLKNLRVIGCSKIKRLPVTRKTTSTVKIKGEVVWWNDLEWEDEGTKSQQRFSPF</sequence>
<dbReference type="InterPro" id="IPR001611">
    <property type="entry name" value="Leu-rich_rpt"/>
</dbReference>
<keyword evidence="1" id="KW-0433">Leucine-rich repeat</keyword>
<evidence type="ECO:0000313" key="5">
    <source>
        <dbReference type="EMBL" id="KAF5179292.1"/>
    </source>
</evidence>
<dbReference type="InterPro" id="IPR026906">
    <property type="entry name" value="LRR_5"/>
</dbReference>
<dbReference type="Gene3D" id="3.80.10.10">
    <property type="entry name" value="Ribonuclease Inhibitor"/>
    <property type="match status" value="5"/>
</dbReference>
<dbReference type="Proteomes" id="UP000554482">
    <property type="component" value="Unassembled WGS sequence"/>
</dbReference>